<evidence type="ECO:0008006" key="2">
    <source>
        <dbReference type="Google" id="ProtNLM"/>
    </source>
</evidence>
<organism evidence="1">
    <name type="scientific">Aspergillus arachidicola</name>
    <dbReference type="NCBI Taxonomy" id="656916"/>
    <lineage>
        <taxon>Eukaryota</taxon>
        <taxon>Fungi</taxon>
        <taxon>Dikarya</taxon>
        <taxon>Ascomycota</taxon>
        <taxon>Pezizomycotina</taxon>
        <taxon>Eurotiomycetes</taxon>
        <taxon>Eurotiomycetidae</taxon>
        <taxon>Eurotiales</taxon>
        <taxon>Aspergillaceae</taxon>
        <taxon>Aspergillus</taxon>
        <taxon>Aspergillus subgen. Circumdati</taxon>
    </lineage>
</organism>
<dbReference type="Proteomes" id="UP000325558">
    <property type="component" value="Unassembled WGS sequence"/>
</dbReference>
<proteinExistence type="predicted"/>
<name>A0A5N6XZK4_9EURO</name>
<gene>
    <name evidence="1" type="ORF">BDV24DRAFT_139881</name>
</gene>
<reference evidence="1" key="1">
    <citation type="submission" date="2019-04" db="EMBL/GenBank/DDBJ databases">
        <title>Friends and foes A comparative genomics study of 23 Aspergillus species from section Flavi.</title>
        <authorList>
            <consortium name="DOE Joint Genome Institute"/>
            <person name="Kjaerbolling I."/>
            <person name="Vesth T."/>
            <person name="Frisvad J.C."/>
            <person name="Nybo J.L."/>
            <person name="Theobald S."/>
            <person name="Kildgaard S."/>
            <person name="Isbrandt T."/>
            <person name="Kuo A."/>
            <person name="Sato A."/>
            <person name="Lyhne E.K."/>
            <person name="Kogle M.E."/>
            <person name="Wiebenga A."/>
            <person name="Kun R.S."/>
            <person name="Lubbers R.J."/>
            <person name="Makela M.R."/>
            <person name="Barry K."/>
            <person name="Chovatia M."/>
            <person name="Clum A."/>
            <person name="Daum C."/>
            <person name="Haridas S."/>
            <person name="He G."/>
            <person name="LaButti K."/>
            <person name="Lipzen A."/>
            <person name="Mondo S."/>
            <person name="Riley R."/>
            <person name="Salamov A."/>
            <person name="Simmons B.A."/>
            <person name="Magnuson J.K."/>
            <person name="Henrissat B."/>
            <person name="Mortensen U.H."/>
            <person name="Larsen T.O."/>
            <person name="Devries R.P."/>
            <person name="Grigoriev I.V."/>
            <person name="Machida M."/>
            <person name="Baker S.E."/>
            <person name="Andersen M.R."/>
        </authorList>
    </citation>
    <scope>NUCLEOTIDE SEQUENCE</scope>
    <source>
        <strain evidence="1">CBS 117612</strain>
    </source>
</reference>
<protein>
    <recommendedName>
        <fullName evidence="2">Protein kinase domain-containing protein</fullName>
    </recommendedName>
</protein>
<accession>A0A5N6XZK4</accession>
<evidence type="ECO:0000313" key="1">
    <source>
        <dbReference type="EMBL" id="KAE8337609.1"/>
    </source>
</evidence>
<dbReference type="EMBL" id="ML737178">
    <property type="protein sequence ID" value="KAE8337609.1"/>
    <property type="molecule type" value="Genomic_DNA"/>
</dbReference>
<dbReference type="OrthoDB" id="5134445at2759"/>
<sequence length="111" mass="12932">MLPEKPGSHCEQAICIVHHIGDRGILNEDVKTRSFTIQNNSEGMFKMLMLDFALCDFRRDYKSEEEWWEWKATQDEEGAVGFVMQSKLQGGFIYHRSALYTKLDKDYMSGD</sequence>
<dbReference type="AlphaFoldDB" id="A0A5N6XZK4"/>